<keyword evidence="7" id="KW-0804">Transcription</keyword>
<keyword evidence="5" id="KW-0175">Coiled coil</keyword>
<keyword evidence="4" id="KW-0805">Transcription regulation</keyword>
<dbReference type="InterPro" id="IPR021640">
    <property type="entry name" value="Mediator_Med28"/>
</dbReference>
<evidence type="ECO:0000256" key="6">
    <source>
        <dbReference type="ARBA" id="ARBA00023159"/>
    </source>
</evidence>
<sequence>MAAPLDGMLSGQPPRPPPPLQGLPSHASLLQAEPDAPRSSNSTLVDDLELSFESCFDVLELRNELQQKNALVQKHWQQVLEDINVQHKKLSNISQDSLAYLQQASASIPMPLK</sequence>
<evidence type="ECO:0000313" key="11">
    <source>
        <dbReference type="Ensembl" id="ENSCCNP00000011152.1"/>
    </source>
</evidence>
<evidence type="ECO:0000256" key="5">
    <source>
        <dbReference type="ARBA" id="ARBA00023054"/>
    </source>
</evidence>
<dbReference type="PANTHER" id="PTHR13512">
    <property type="entry name" value="MEDIATOR COMPLEX SUBUNIT 28"/>
    <property type="match status" value="1"/>
</dbReference>
<evidence type="ECO:0000256" key="3">
    <source>
        <dbReference type="ARBA" id="ARBA00019683"/>
    </source>
</evidence>
<evidence type="ECO:0000256" key="9">
    <source>
        <dbReference type="ARBA" id="ARBA00031964"/>
    </source>
</evidence>
<accession>A0A8C0WHV8</accession>
<proteinExistence type="inferred from homology"/>
<evidence type="ECO:0000256" key="10">
    <source>
        <dbReference type="SAM" id="MobiDB-lite"/>
    </source>
</evidence>
<evidence type="ECO:0000256" key="2">
    <source>
        <dbReference type="ARBA" id="ARBA00005571"/>
    </source>
</evidence>
<dbReference type="PANTHER" id="PTHR13512:SF2">
    <property type="entry name" value="MEDIATOR OF RNA POLYMERASE II TRANSCRIPTION SUBUNIT 28"/>
    <property type="match status" value="1"/>
</dbReference>
<keyword evidence="8" id="KW-0539">Nucleus</keyword>
<comment type="similarity">
    <text evidence="2">Belongs to the Mediator complex subunit 28 family.</text>
</comment>
<name>A0A8C0WHV8_CASCN</name>
<evidence type="ECO:0000256" key="1">
    <source>
        <dbReference type="ARBA" id="ARBA00004123"/>
    </source>
</evidence>
<dbReference type="GO" id="GO:0016592">
    <property type="term" value="C:mediator complex"/>
    <property type="evidence" value="ECO:0007669"/>
    <property type="project" value="TreeGrafter"/>
</dbReference>
<evidence type="ECO:0000256" key="8">
    <source>
        <dbReference type="ARBA" id="ARBA00023242"/>
    </source>
</evidence>
<organism evidence="11">
    <name type="scientific">Castor canadensis</name>
    <name type="common">American beaver</name>
    <dbReference type="NCBI Taxonomy" id="51338"/>
    <lineage>
        <taxon>Eukaryota</taxon>
        <taxon>Metazoa</taxon>
        <taxon>Chordata</taxon>
        <taxon>Craniata</taxon>
        <taxon>Vertebrata</taxon>
        <taxon>Euteleostomi</taxon>
        <taxon>Mammalia</taxon>
        <taxon>Eutheria</taxon>
        <taxon>Euarchontoglires</taxon>
        <taxon>Glires</taxon>
        <taxon>Rodentia</taxon>
        <taxon>Castorimorpha</taxon>
        <taxon>Castoridae</taxon>
        <taxon>Castor</taxon>
    </lineage>
</organism>
<dbReference type="Ensembl" id="ENSCCNT00000014594.1">
    <property type="protein sequence ID" value="ENSCCNP00000011152.1"/>
    <property type="gene ID" value="ENSCCNG00000011551.1"/>
</dbReference>
<protein>
    <recommendedName>
        <fullName evidence="3">Mediator of RNA polymerase II transcription subunit 28</fullName>
    </recommendedName>
    <alternativeName>
        <fullName evidence="9">Mediator complex subunit 28</fullName>
    </alternativeName>
</protein>
<evidence type="ECO:0000256" key="4">
    <source>
        <dbReference type="ARBA" id="ARBA00023015"/>
    </source>
</evidence>
<dbReference type="AlphaFoldDB" id="A0A8C0WHV8"/>
<feature type="region of interest" description="Disordered" evidence="10">
    <location>
        <begin position="1"/>
        <end position="43"/>
    </location>
</feature>
<evidence type="ECO:0000256" key="7">
    <source>
        <dbReference type="ARBA" id="ARBA00023163"/>
    </source>
</evidence>
<reference evidence="11" key="1">
    <citation type="submission" date="2023-09" db="UniProtKB">
        <authorList>
            <consortium name="Ensembl"/>
        </authorList>
    </citation>
    <scope>IDENTIFICATION</scope>
</reference>
<comment type="subcellular location">
    <subcellularLocation>
        <location evidence="1">Nucleus</location>
    </subcellularLocation>
</comment>
<keyword evidence="6" id="KW-0010">Activator</keyword>